<reference evidence="2 3" key="1">
    <citation type="journal article" date="2023" name="G3 (Bethesda)">
        <title>A chromosome-length genome assembly and annotation of blackberry (Rubus argutus, cv. 'Hillquist').</title>
        <authorList>
            <person name="Bruna T."/>
            <person name="Aryal R."/>
            <person name="Dudchenko O."/>
            <person name="Sargent D.J."/>
            <person name="Mead D."/>
            <person name="Buti M."/>
            <person name="Cavallini A."/>
            <person name="Hytonen T."/>
            <person name="Andres J."/>
            <person name="Pham M."/>
            <person name="Weisz D."/>
            <person name="Mascagni F."/>
            <person name="Usai G."/>
            <person name="Natali L."/>
            <person name="Bassil N."/>
            <person name="Fernandez G.E."/>
            <person name="Lomsadze A."/>
            <person name="Armour M."/>
            <person name="Olukolu B."/>
            <person name="Poorten T."/>
            <person name="Britton C."/>
            <person name="Davik J."/>
            <person name="Ashrafi H."/>
            <person name="Aiden E.L."/>
            <person name="Borodovsky M."/>
            <person name="Worthington M."/>
        </authorList>
    </citation>
    <scope>NUCLEOTIDE SEQUENCE [LARGE SCALE GENOMIC DNA]</scope>
    <source>
        <strain evidence="2">PI 553951</strain>
    </source>
</reference>
<dbReference type="AlphaFoldDB" id="A0AAW1X068"/>
<dbReference type="Proteomes" id="UP001457282">
    <property type="component" value="Unassembled WGS sequence"/>
</dbReference>
<evidence type="ECO:0000313" key="3">
    <source>
        <dbReference type="Proteomes" id="UP001457282"/>
    </source>
</evidence>
<feature type="signal peptide" evidence="1">
    <location>
        <begin position="1"/>
        <end position="20"/>
    </location>
</feature>
<dbReference type="EMBL" id="JBEDUW010000005">
    <property type="protein sequence ID" value="KAK9929658.1"/>
    <property type="molecule type" value="Genomic_DNA"/>
</dbReference>
<evidence type="ECO:0000313" key="2">
    <source>
        <dbReference type="EMBL" id="KAK9929658.1"/>
    </source>
</evidence>
<protein>
    <recommendedName>
        <fullName evidence="4">Secreted protein</fullName>
    </recommendedName>
</protein>
<keyword evidence="1" id="KW-0732">Signal</keyword>
<gene>
    <name evidence="2" type="ORF">M0R45_026748</name>
</gene>
<keyword evidence="3" id="KW-1185">Reference proteome</keyword>
<comment type="caution">
    <text evidence="2">The sequence shown here is derived from an EMBL/GenBank/DDBJ whole genome shotgun (WGS) entry which is preliminary data.</text>
</comment>
<name>A0AAW1X068_RUBAR</name>
<feature type="chain" id="PRO_5043418898" description="Secreted protein" evidence="1">
    <location>
        <begin position="21"/>
        <end position="70"/>
    </location>
</feature>
<accession>A0AAW1X068</accession>
<organism evidence="2 3">
    <name type="scientific">Rubus argutus</name>
    <name type="common">Southern blackberry</name>
    <dbReference type="NCBI Taxonomy" id="59490"/>
    <lineage>
        <taxon>Eukaryota</taxon>
        <taxon>Viridiplantae</taxon>
        <taxon>Streptophyta</taxon>
        <taxon>Embryophyta</taxon>
        <taxon>Tracheophyta</taxon>
        <taxon>Spermatophyta</taxon>
        <taxon>Magnoliopsida</taxon>
        <taxon>eudicotyledons</taxon>
        <taxon>Gunneridae</taxon>
        <taxon>Pentapetalae</taxon>
        <taxon>rosids</taxon>
        <taxon>fabids</taxon>
        <taxon>Rosales</taxon>
        <taxon>Rosaceae</taxon>
        <taxon>Rosoideae</taxon>
        <taxon>Rosoideae incertae sedis</taxon>
        <taxon>Rubus</taxon>
    </lineage>
</organism>
<sequence length="70" mass="8303">MNSSLSMLSLLIALIREELALPLLKRSRHRQRQGRWRPRIIARQQSIAAKLHQQRRDSYIAGKFLHDRSE</sequence>
<proteinExistence type="predicted"/>
<evidence type="ECO:0008006" key="4">
    <source>
        <dbReference type="Google" id="ProtNLM"/>
    </source>
</evidence>
<evidence type="ECO:0000256" key="1">
    <source>
        <dbReference type="SAM" id="SignalP"/>
    </source>
</evidence>